<proteinExistence type="predicted"/>
<protein>
    <submittedName>
        <fullName evidence="1">Uncharacterized protein</fullName>
    </submittedName>
</protein>
<dbReference type="AlphaFoldDB" id="A0A067QKA0"/>
<accession>A0A067QKA0</accession>
<dbReference type="EMBL" id="KK853241">
    <property type="protein sequence ID" value="KDR09473.1"/>
    <property type="molecule type" value="Genomic_DNA"/>
</dbReference>
<name>A0A067QKA0_ZOONE</name>
<evidence type="ECO:0000313" key="2">
    <source>
        <dbReference type="Proteomes" id="UP000027135"/>
    </source>
</evidence>
<reference evidence="1 2" key="1">
    <citation type="journal article" date="2014" name="Nat. Commun.">
        <title>Molecular traces of alternative social organization in a termite genome.</title>
        <authorList>
            <person name="Terrapon N."/>
            <person name="Li C."/>
            <person name="Robertson H.M."/>
            <person name="Ji L."/>
            <person name="Meng X."/>
            <person name="Booth W."/>
            <person name="Chen Z."/>
            <person name="Childers C.P."/>
            <person name="Glastad K.M."/>
            <person name="Gokhale K."/>
            <person name="Gowin J."/>
            <person name="Gronenberg W."/>
            <person name="Hermansen R.A."/>
            <person name="Hu H."/>
            <person name="Hunt B.G."/>
            <person name="Huylmans A.K."/>
            <person name="Khalil S.M."/>
            <person name="Mitchell R.D."/>
            <person name="Munoz-Torres M.C."/>
            <person name="Mustard J.A."/>
            <person name="Pan H."/>
            <person name="Reese J.T."/>
            <person name="Scharf M.E."/>
            <person name="Sun F."/>
            <person name="Vogel H."/>
            <person name="Xiao J."/>
            <person name="Yang W."/>
            <person name="Yang Z."/>
            <person name="Yang Z."/>
            <person name="Zhou J."/>
            <person name="Zhu J."/>
            <person name="Brent C.S."/>
            <person name="Elsik C.G."/>
            <person name="Goodisman M.A."/>
            <person name="Liberles D.A."/>
            <person name="Roe R.M."/>
            <person name="Vargo E.L."/>
            <person name="Vilcinskas A."/>
            <person name="Wang J."/>
            <person name="Bornberg-Bauer E."/>
            <person name="Korb J."/>
            <person name="Zhang G."/>
            <person name="Liebig J."/>
        </authorList>
    </citation>
    <scope>NUCLEOTIDE SEQUENCE [LARGE SCALE GENOMIC DNA]</scope>
    <source>
        <tissue evidence="1">Whole organism</tissue>
    </source>
</reference>
<dbReference type="InParanoid" id="A0A067QKA0"/>
<evidence type="ECO:0000313" key="1">
    <source>
        <dbReference type="EMBL" id="KDR09473.1"/>
    </source>
</evidence>
<organism evidence="1 2">
    <name type="scientific">Zootermopsis nevadensis</name>
    <name type="common">Dampwood termite</name>
    <dbReference type="NCBI Taxonomy" id="136037"/>
    <lineage>
        <taxon>Eukaryota</taxon>
        <taxon>Metazoa</taxon>
        <taxon>Ecdysozoa</taxon>
        <taxon>Arthropoda</taxon>
        <taxon>Hexapoda</taxon>
        <taxon>Insecta</taxon>
        <taxon>Pterygota</taxon>
        <taxon>Neoptera</taxon>
        <taxon>Polyneoptera</taxon>
        <taxon>Dictyoptera</taxon>
        <taxon>Blattodea</taxon>
        <taxon>Blattoidea</taxon>
        <taxon>Termitoidae</taxon>
        <taxon>Termopsidae</taxon>
        <taxon>Zootermopsis</taxon>
    </lineage>
</organism>
<sequence length="116" mass="13248">MVRPLAFRFWDYETPEDDLRLQDVFKVIWTGTSSWLSVSQGGLPSAVRPRLASCSTFPTTSLQEHPIRLVYVPGSSYLRNSFLLLNYLRYFPLQNQLKIAQCHQISSSLVLIPVSS</sequence>
<gene>
    <name evidence="1" type="ORF">L798_00909</name>
</gene>
<keyword evidence="2" id="KW-1185">Reference proteome</keyword>
<dbReference type="Proteomes" id="UP000027135">
    <property type="component" value="Unassembled WGS sequence"/>
</dbReference>